<name>A0A368RT20_SETIT</name>
<organism evidence="1">
    <name type="scientific">Setaria italica</name>
    <name type="common">Foxtail millet</name>
    <name type="synonym">Panicum italicum</name>
    <dbReference type="NCBI Taxonomy" id="4555"/>
    <lineage>
        <taxon>Eukaryota</taxon>
        <taxon>Viridiplantae</taxon>
        <taxon>Streptophyta</taxon>
        <taxon>Embryophyta</taxon>
        <taxon>Tracheophyta</taxon>
        <taxon>Spermatophyta</taxon>
        <taxon>Magnoliopsida</taxon>
        <taxon>Liliopsida</taxon>
        <taxon>Poales</taxon>
        <taxon>Poaceae</taxon>
        <taxon>PACMAD clade</taxon>
        <taxon>Panicoideae</taxon>
        <taxon>Panicodae</taxon>
        <taxon>Paniceae</taxon>
        <taxon>Cenchrinae</taxon>
        <taxon>Setaria</taxon>
    </lineage>
</organism>
<dbReference type="AlphaFoldDB" id="A0A368RT20"/>
<sequence>MYNCSEKYATNYAAVQLVRMWTSYLRDLSSNLCVESFFLHFIFFSLPDRAAQSSAPAANTCAAAVAEPMATGRRHTQPGSNCCCSLLAPRCFLFLGPSLLY</sequence>
<reference evidence="1" key="2">
    <citation type="submission" date="2015-07" db="EMBL/GenBank/DDBJ databases">
        <authorList>
            <person name="Noorani M."/>
        </authorList>
    </citation>
    <scope>NUCLEOTIDE SEQUENCE</scope>
    <source>
        <strain evidence="1">Yugu1</strain>
    </source>
</reference>
<reference evidence="1" key="1">
    <citation type="journal article" date="2012" name="Nat. Biotechnol.">
        <title>Reference genome sequence of the model plant Setaria.</title>
        <authorList>
            <person name="Bennetzen J.L."/>
            <person name="Schmutz J."/>
            <person name="Wang H."/>
            <person name="Percifield R."/>
            <person name="Hawkins J."/>
            <person name="Pontaroli A.C."/>
            <person name="Estep M."/>
            <person name="Feng L."/>
            <person name="Vaughn J.N."/>
            <person name="Grimwood J."/>
            <person name="Jenkins J."/>
            <person name="Barry K."/>
            <person name="Lindquist E."/>
            <person name="Hellsten U."/>
            <person name="Deshpande S."/>
            <person name="Wang X."/>
            <person name="Wu X."/>
            <person name="Mitros T."/>
            <person name="Triplett J."/>
            <person name="Yang X."/>
            <person name="Ye C.Y."/>
            <person name="Mauro-Herrera M."/>
            <person name="Wang L."/>
            <person name="Li P."/>
            <person name="Sharma M."/>
            <person name="Sharma R."/>
            <person name="Ronald P.C."/>
            <person name="Panaud O."/>
            <person name="Kellogg E.A."/>
            <person name="Brutnell T.P."/>
            <person name="Doust A.N."/>
            <person name="Tuskan G.A."/>
            <person name="Rokhsar D."/>
            <person name="Devos K.M."/>
        </authorList>
    </citation>
    <scope>NUCLEOTIDE SEQUENCE [LARGE SCALE GENOMIC DNA]</scope>
    <source>
        <strain evidence="1">Yugu1</strain>
    </source>
</reference>
<proteinExistence type="predicted"/>
<protein>
    <submittedName>
        <fullName evidence="1">Uncharacterized protein</fullName>
    </submittedName>
</protein>
<gene>
    <name evidence="1" type="ORF">SETIT_7G071100v2</name>
</gene>
<evidence type="ECO:0000313" key="1">
    <source>
        <dbReference type="EMBL" id="RCV33278.1"/>
    </source>
</evidence>
<dbReference type="EMBL" id="CM003534">
    <property type="protein sequence ID" value="RCV33278.1"/>
    <property type="molecule type" value="Genomic_DNA"/>
</dbReference>
<accession>A0A368RT20</accession>